<evidence type="ECO:0000313" key="3">
    <source>
        <dbReference type="EMBL" id="QPH84370.1"/>
    </source>
</evidence>
<dbReference type="EMBL" id="CP049274">
    <property type="protein sequence ID" value="QPH84370.1"/>
    <property type="molecule type" value="Genomic_DNA"/>
</dbReference>
<evidence type="ECO:0000256" key="2">
    <source>
        <dbReference type="SAM" id="Phobius"/>
    </source>
</evidence>
<keyword evidence="2" id="KW-1133">Transmembrane helix</keyword>
<organism evidence="3 4">
    <name type="scientific">Campylobacter concisus</name>
    <dbReference type="NCBI Taxonomy" id="199"/>
    <lineage>
        <taxon>Bacteria</taxon>
        <taxon>Pseudomonadati</taxon>
        <taxon>Campylobacterota</taxon>
        <taxon>Epsilonproteobacteria</taxon>
        <taxon>Campylobacterales</taxon>
        <taxon>Campylobacteraceae</taxon>
        <taxon>Campylobacter</taxon>
    </lineage>
</organism>
<sequence length="266" mass="31831">MEQNLNLIIPLIKIFISVMPILLFIFLIKLIINFIEKQVRKTNFKKRNFMQIITAKQIAEAFNKNSKEINEAFVNIGYAEKCSNGYTVTQLGKSKGGEQNFYMGKANIRWTEEILKDDIFINEIKKEQKEEKEEKEQKEEKQEKQENFRDKFKAEYRTNDGHYVRSRAEVIISNWLFGECIAHAYEKRVPIEEDMYCDFYIPKGKIYIEFWGYEEDEKYLARKEKKKHLYKKYGLNLIEIDNEIINNIDDFLPKELLKFGIKLNLD</sequence>
<dbReference type="RefSeq" id="WP_159071370.1">
    <property type="nucleotide sequence ID" value="NZ_CP049274.1"/>
</dbReference>
<protein>
    <submittedName>
        <fullName evidence="3">Uncharacterized protein</fullName>
    </submittedName>
</protein>
<proteinExistence type="predicted"/>
<dbReference type="AlphaFoldDB" id="A0A7S9NEL3"/>
<dbReference type="Gene3D" id="3.40.960.10">
    <property type="entry name" value="VSR Endonuclease"/>
    <property type="match status" value="1"/>
</dbReference>
<keyword evidence="2" id="KW-0472">Membrane</keyword>
<feature type="coiled-coil region" evidence="1">
    <location>
        <begin position="121"/>
        <end position="151"/>
    </location>
</feature>
<feature type="transmembrane region" description="Helical" evidence="2">
    <location>
        <begin position="12"/>
        <end position="35"/>
    </location>
</feature>
<evidence type="ECO:0000256" key="1">
    <source>
        <dbReference type="SAM" id="Coils"/>
    </source>
</evidence>
<name>A0A7S9NEL3_9BACT</name>
<dbReference type="Proteomes" id="UP000594630">
    <property type="component" value="Chromosome"/>
</dbReference>
<reference evidence="3 4" key="1">
    <citation type="journal article" date="2018" name="Emerg. Microbes Infect.">
        <title>Genomic analysis of oral Campylobacter concisus strains identified a potential bacterial molecular marker associated with active Crohn's disease.</title>
        <authorList>
            <person name="Liu F."/>
            <person name="Ma R."/>
            <person name="Tay C.Y.A."/>
            <person name="Octavia S."/>
            <person name="Lan R."/>
            <person name="Chung H.K.L."/>
            <person name="Riordan S.M."/>
            <person name="Grimm M.C."/>
            <person name="Leong R.W."/>
            <person name="Tanaka M.M."/>
            <person name="Connor S."/>
            <person name="Zhang L."/>
        </authorList>
    </citation>
    <scope>NUCLEOTIDE SEQUENCE [LARGE SCALE GENOMIC DNA]</scope>
    <source>
        <strain evidence="3 4">P10CDO-S2</strain>
    </source>
</reference>
<keyword evidence="2" id="KW-0812">Transmembrane</keyword>
<keyword evidence="1" id="KW-0175">Coiled coil</keyword>
<gene>
    <name evidence="3" type="ORF">CVT06_04420</name>
</gene>
<evidence type="ECO:0000313" key="4">
    <source>
        <dbReference type="Proteomes" id="UP000594630"/>
    </source>
</evidence>
<accession>A0A7S9NEL3</accession>